<dbReference type="InterPro" id="IPR055170">
    <property type="entry name" value="GFO_IDH_MocA-like_dom"/>
</dbReference>
<organism evidence="5 6">
    <name type="scientific">Cytobacillus eiseniae</name>
    <dbReference type="NCBI Taxonomy" id="762947"/>
    <lineage>
        <taxon>Bacteria</taxon>
        <taxon>Bacillati</taxon>
        <taxon>Bacillota</taxon>
        <taxon>Bacilli</taxon>
        <taxon>Bacillales</taxon>
        <taxon>Bacillaceae</taxon>
        <taxon>Cytobacillus</taxon>
    </lineage>
</organism>
<evidence type="ECO:0000259" key="3">
    <source>
        <dbReference type="Pfam" id="PF01408"/>
    </source>
</evidence>
<keyword evidence="6" id="KW-1185">Reference proteome</keyword>
<dbReference type="Pfam" id="PF22725">
    <property type="entry name" value="GFO_IDH_MocA_C3"/>
    <property type="match status" value="1"/>
</dbReference>
<dbReference type="Gene3D" id="3.40.50.720">
    <property type="entry name" value="NAD(P)-binding Rossmann-like Domain"/>
    <property type="match status" value="1"/>
</dbReference>
<proteinExistence type="inferred from homology"/>
<dbReference type="PANTHER" id="PTHR22604:SF105">
    <property type="entry name" value="TRANS-1,2-DIHYDROBENZENE-1,2-DIOL DEHYDROGENASE"/>
    <property type="match status" value="1"/>
</dbReference>
<dbReference type="InterPro" id="IPR000683">
    <property type="entry name" value="Gfo/Idh/MocA-like_OxRdtase_N"/>
</dbReference>
<sequence>MDKIKWGILGTAKIAMEQVIPAIQRSSNGVVAAIASSSGKAVKIASQFNIPHSYESYEDLLADPEIDAVYIPLPNHLHKEWAIKAANARKHVLCEKPAALNTEDVKAMVSACMANDVLFMEGFMYRFHPQHTKVKELIQDNVIGDIKMLHANFSFYMEDRKGNIRLNRQLGGGVIYDIGCYCIHSLRYILEAEPIQMSVIGEMNDEGVDTSASVIMTFPNNVQAMFMCSFDAMLKNEYEIIGSKGSIRVPFAYRPDLNAGKGIVQLVLENEFREYVIDGDQYKFEVEHFADCIQSNREPVSSGDHAISNMRVIDALLEMLI</sequence>
<dbReference type="RefSeq" id="WP_066393883.1">
    <property type="nucleotide sequence ID" value="NZ_JAGIKZ010000002.1"/>
</dbReference>
<evidence type="ECO:0000259" key="4">
    <source>
        <dbReference type="Pfam" id="PF22725"/>
    </source>
</evidence>
<reference evidence="5 6" key="1">
    <citation type="submission" date="2021-03" db="EMBL/GenBank/DDBJ databases">
        <title>Genomic Encyclopedia of Type Strains, Phase IV (KMG-IV): sequencing the most valuable type-strain genomes for metagenomic binning, comparative biology and taxonomic classification.</title>
        <authorList>
            <person name="Goeker M."/>
        </authorList>
    </citation>
    <scope>NUCLEOTIDE SEQUENCE [LARGE SCALE GENOMIC DNA]</scope>
    <source>
        <strain evidence="5 6">DSM 26675</strain>
    </source>
</reference>
<feature type="domain" description="Gfo/Idh/MocA-like oxidoreductase N-terminal" evidence="3">
    <location>
        <begin position="4"/>
        <end position="123"/>
    </location>
</feature>
<dbReference type="Proteomes" id="UP001519293">
    <property type="component" value="Unassembled WGS sequence"/>
</dbReference>
<evidence type="ECO:0000256" key="2">
    <source>
        <dbReference type="ARBA" id="ARBA00023002"/>
    </source>
</evidence>
<gene>
    <name evidence="5" type="ORF">J2Z40_000813</name>
</gene>
<evidence type="ECO:0000256" key="1">
    <source>
        <dbReference type="ARBA" id="ARBA00010928"/>
    </source>
</evidence>
<feature type="domain" description="GFO/IDH/MocA-like oxidoreductase" evidence="4">
    <location>
        <begin position="132"/>
        <end position="248"/>
    </location>
</feature>
<dbReference type="InterPro" id="IPR036291">
    <property type="entry name" value="NAD(P)-bd_dom_sf"/>
</dbReference>
<dbReference type="InterPro" id="IPR050984">
    <property type="entry name" value="Gfo/Idh/MocA_domain"/>
</dbReference>
<evidence type="ECO:0000313" key="5">
    <source>
        <dbReference type="EMBL" id="MBP2240260.1"/>
    </source>
</evidence>
<dbReference type="SUPFAM" id="SSF55347">
    <property type="entry name" value="Glyceraldehyde-3-phosphate dehydrogenase-like, C-terminal domain"/>
    <property type="match status" value="1"/>
</dbReference>
<dbReference type="Gene3D" id="3.30.360.10">
    <property type="entry name" value="Dihydrodipicolinate Reductase, domain 2"/>
    <property type="match status" value="1"/>
</dbReference>
<comment type="similarity">
    <text evidence="1">Belongs to the Gfo/Idh/MocA family.</text>
</comment>
<protein>
    <submittedName>
        <fullName evidence="5">Dehydrogenase</fullName>
    </submittedName>
</protein>
<dbReference type="SUPFAM" id="SSF51735">
    <property type="entry name" value="NAD(P)-binding Rossmann-fold domains"/>
    <property type="match status" value="1"/>
</dbReference>
<dbReference type="EMBL" id="JAGIKZ010000002">
    <property type="protein sequence ID" value="MBP2240260.1"/>
    <property type="molecule type" value="Genomic_DNA"/>
</dbReference>
<keyword evidence="2" id="KW-0560">Oxidoreductase</keyword>
<dbReference type="Pfam" id="PF01408">
    <property type="entry name" value="GFO_IDH_MocA"/>
    <property type="match status" value="1"/>
</dbReference>
<name>A0ABS4RBI7_9BACI</name>
<evidence type="ECO:0000313" key="6">
    <source>
        <dbReference type="Proteomes" id="UP001519293"/>
    </source>
</evidence>
<comment type="caution">
    <text evidence="5">The sequence shown here is derived from an EMBL/GenBank/DDBJ whole genome shotgun (WGS) entry which is preliminary data.</text>
</comment>
<dbReference type="PANTHER" id="PTHR22604">
    <property type="entry name" value="OXIDOREDUCTASES"/>
    <property type="match status" value="1"/>
</dbReference>
<accession>A0ABS4RBI7</accession>